<feature type="binding site" description="axial binding residue" evidence="5">
    <location>
        <position position="30"/>
    </location>
    <ligand>
        <name>heme b</name>
        <dbReference type="ChEBI" id="CHEBI:60344"/>
    </ligand>
    <ligandPart>
        <name>Fe</name>
        <dbReference type="ChEBI" id="CHEBI:18248"/>
    </ligandPart>
</feature>
<feature type="binding site" evidence="4">
    <location>
        <position position="184"/>
    </location>
    <ligand>
        <name>heme b</name>
        <dbReference type="ChEBI" id="CHEBI:60344"/>
    </ligand>
</feature>
<evidence type="ECO:0000313" key="6">
    <source>
        <dbReference type="EMBL" id="RXR25329.1"/>
    </source>
</evidence>
<organism evidence="7 8">
    <name type="scientific">Oerskovia turbata</name>
    <dbReference type="NCBI Taxonomy" id="1713"/>
    <lineage>
        <taxon>Bacteria</taxon>
        <taxon>Bacillati</taxon>
        <taxon>Actinomycetota</taxon>
        <taxon>Actinomycetes</taxon>
        <taxon>Micrococcales</taxon>
        <taxon>Cellulomonadaceae</taxon>
        <taxon>Oerskovia</taxon>
    </lineage>
</organism>
<dbReference type="SUPFAM" id="SSF48613">
    <property type="entry name" value="Heme oxygenase-like"/>
    <property type="match status" value="1"/>
</dbReference>
<evidence type="ECO:0000256" key="4">
    <source>
        <dbReference type="PIRSR" id="PIRSR000343-1"/>
    </source>
</evidence>
<dbReference type="PANTHER" id="PTHR10720">
    <property type="entry name" value="HEME OXYGENASE"/>
    <property type="match status" value="1"/>
</dbReference>
<feature type="binding site" evidence="4">
    <location>
        <position position="137"/>
    </location>
    <ligand>
        <name>heme b</name>
        <dbReference type="ChEBI" id="CHEBI:60344"/>
    </ligand>
</feature>
<dbReference type="PIRSF" id="PIRSF000343">
    <property type="entry name" value="Haem_Oase"/>
    <property type="match status" value="1"/>
</dbReference>
<dbReference type="Proteomes" id="UP000289805">
    <property type="component" value="Unassembled WGS sequence"/>
</dbReference>
<name>A0A4Q1KSZ2_9CELL</name>
<proteinExistence type="predicted"/>
<protein>
    <submittedName>
        <fullName evidence="7">Biliverdin-producing heme oxygenase</fullName>
    </submittedName>
</protein>
<sequence length="223" mass="24292">MTAETLPAADAASAPASLSLRLREGTRPEHEQAETTGFVEKLMGGELNVAAYTDLAAQQYAIYGALEQASAQIRDDAQGATLVFDELTRTPSIEKDLAFLVGPDWATEIRILPATEAYVARLLEVGTSLSAYAAHAYTRYLGDLSGGQIIKRMMERHYGLGPDGLAFYTFDEIPKAKPFKDVYRERLDALDLTDSQLAETVAEAKRAFRLNSALFAELGAVHC</sequence>
<dbReference type="PRINTS" id="PR00088">
    <property type="entry name" value="HAEMOXYGNASE"/>
</dbReference>
<comment type="caution">
    <text evidence="7">The sequence shown here is derived from an EMBL/GenBank/DDBJ whole genome shotgun (WGS) entry which is preliminary data.</text>
</comment>
<dbReference type="EMBL" id="SDJR01000006">
    <property type="protein sequence ID" value="RXR25329.1"/>
    <property type="molecule type" value="Genomic_DNA"/>
</dbReference>
<keyword evidence="2 5" id="KW-0479">Metal-binding</keyword>
<dbReference type="Pfam" id="PF01126">
    <property type="entry name" value="Heme_oxygenase"/>
    <property type="match status" value="1"/>
</dbReference>
<evidence type="ECO:0000313" key="8">
    <source>
        <dbReference type="Proteomes" id="UP000289805"/>
    </source>
</evidence>
<evidence type="ECO:0000256" key="3">
    <source>
        <dbReference type="ARBA" id="ARBA00023004"/>
    </source>
</evidence>
<dbReference type="STRING" id="1713.GCA_000718325_00686"/>
<dbReference type="CDD" id="cd19165">
    <property type="entry name" value="HemeO"/>
    <property type="match status" value="1"/>
</dbReference>
<evidence type="ECO:0000256" key="2">
    <source>
        <dbReference type="ARBA" id="ARBA00022723"/>
    </source>
</evidence>
<dbReference type="InterPro" id="IPR002051">
    <property type="entry name" value="Haem_Oase"/>
</dbReference>
<dbReference type="OrthoDB" id="5493802at2"/>
<reference evidence="8 9" key="1">
    <citation type="submission" date="2019-01" db="EMBL/GenBank/DDBJ databases">
        <title>Oerskovia turbata Genome sequencing and assembly.</title>
        <authorList>
            <person name="Dou T."/>
        </authorList>
    </citation>
    <scope>NUCLEOTIDE SEQUENCE [LARGE SCALE GENOMIC DNA]</scope>
    <source>
        <strain evidence="7 8">JCM12123</strain>
        <strain evidence="6 9">JCM3160</strain>
    </source>
</reference>
<dbReference type="GO" id="GO:0006979">
    <property type="term" value="P:response to oxidative stress"/>
    <property type="evidence" value="ECO:0007669"/>
    <property type="project" value="TreeGrafter"/>
</dbReference>
<gene>
    <name evidence="6" type="ORF">EQW73_10770</name>
    <name evidence="7" type="ORF">EQW78_13415</name>
</gene>
<feature type="binding site" evidence="4">
    <location>
        <position position="23"/>
    </location>
    <ligand>
        <name>heme b</name>
        <dbReference type="ChEBI" id="CHEBI:60344"/>
    </ligand>
</feature>
<dbReference type="GO" id="GO:0046872">
    <property type="term" value="F:metal ion binding"/>
    <property type="evidence" value="ECO:0007669"/>
    <property type="project" value="UniProtKB-KW"/>
</dbReference>
<evidence type="ECO:0000256" key="5">
    <source>
        <dbReference type="PIRSR" id="PIRSR000343-2"/>
    </source>
</evidence>
<dbReference type="GO" id="GO:0004392">
    <property type="term" value="F:heme oxygenase (decyclizing) activity"/>
    <property type="evidence" value="ECO:0007669"/>
    <property type="project" value="InterPro"/>
</dbReference>
<dbReference type="AlphaFoldDB" id="A0A4Q1KSZ2"/>
<accession>A0A4Q1KSZ2</accession>
<dbReference type="EMBL" id="SDJQ01000017">
    <property type="protein sequence ID" value="RXR32730.1"/>
    <property type="molecule type" value="Genomic_DNA"/>
</dbReference>
<keyword evidence="9" id="KW-1185">Reference proteome</keyword>
<evidence type="ECO:0000256" key="1">
    <source>
        <dbReference type="ARBA" id="ARBA00022617"/>
    </source>
</evidence>
<dbReference type="GO" id="GO:0006788">
    <property type="term" value="P:heme oxidation"/>
    <property type="evidence" value="ECO:0007669"/>
    <property type="project" value="InterPro"/>
</dbReference>
<keyword evidence="1 4" id="KW-0349">Heme</keyword>
<dbReference type="Gene3D" id="1.20.910.10">
    <property type="entry name" value="Heme oxygenase-like"/>
    <property type="match status" value="1"/>
</dbReference>
<dbReference type="InterPro" id="IPR016084">
    <property type="entry name" value="Haem_Oase-like_multi-hlx"/>
</dbReference>
<dbReference type="PANTHER" id="PTHR10720:SF0">
    <property type="entry name" value="HEME OXYGENASE"/>
    <property type="match status" value="1"/>
</dbReference>
<evidence type="ECO:0000313" key="7">
    <source>
        <dbReference type="EMBL" id="RXR32730.1"/>
    </source>
</evidence>
<dbReference type="InterPro" id="IPR016053">
    <property type="entry name" value="Haem_Oase-like"/>
</dbReference>
<dbReference type="GO" id="GO:0042167">
    <property type="term" value="P:heme catabolic process"/>
    <property type="evidence" value="ECO:0007669"/>
    <property type="project" value="TreeGrafter"/>
</dbReference>
<dbReference type="Proteomes" id="UP000290517">
    <property type="component" value="Unassembled WGS sequence"/>
</dbReference>
<keyword evidence="3 5" id="KW-0408">Iron</keyword>
<dbReference type="RefSeq" id="WP_030150245.1">
    <property type="nucleotide sequence ID" value="NZ_JOFV01000003.1"/>
</dbReference>
<evidence type="ECO:0000313" key="9">
    <source>
        <dbReference type="Proteomes" id="UP000290517"/>
    </source>
</evidence>
<dbReference type="GO" id="GO:0020037">
    <property type="term" value="F:heme binding"/>
    <property type="evidence" value="ECO:0007669"/>
    <property type="project" value="TreeGrafter"/>
</dbReference>